<dbReference type="GO" id="GO:0042744">
    <property type="term" value="P:hydrogen peroxide catabolic process"/>
    <property type="evidence" value="ECO:0007669"/>
    <property type="project" value="TreeGrafter"/>
</dbReference>
<keyword evidence="6 9" id="KW-0676">Redox-active center</keyword>
<organism evidence="11">
    <name type="scientific">Laternula elliptica</name>
    <name type="common">Freshwater crab</name>
    <name type="synonym">Anatina prismatica</name>
    <dbReference type="NCBI Taxonomy" id="228457"/>
    <lineage>
        <taxon>Eukaryota</taxon>
        <taxon>Metazoa</taxon>
        <taxon>Spiralia</taxon>
        <taxon>Lophotrochozoa</taxon>
        <taxon>Mollusca</taxon>
        <taxon>Bivalvia</taxon>
        <taxon>Autobranchia</taxon>
        <taxon>Heteroconchia</taxon>
        <taxon>Euheterodonta</taxon>
        <taxon>Anomalodesmata</taxon>
        <taxon>Pandoroidea</taxon>
        <taxon>Laternulidae</taxon>
        <taxon>Laternula</taxon>
    </lineage>
</organism>
<dbReference type="GO" id="GO:0008379">
    <property type="term" value="F:thioredoxin peroxidase activity"/>
    <property type="evidence" value="ECO:0007669"/>
    <property type="project" value="InterPro"/>
</dbReference>
<reference evidence="11" key="2">
    <citation type="submission" date="2008-05" db="EMBL/GenBank/DDBJ databases">
        <title>Peroxiredoxins in the thermally stressed Antarctic bivalves, Laternula elliptica.</title>
        <authorList>
            <person name="Park H."/>
            <person name="Ahn I.-Y."/>
            <person name="Chun J."/>
        </authorList>
    </citation>
    <scope>NUCLEOTIDE SEQUENCE</scope>
</reference>
<keyword evidence="3 9" id="KW-0575">Peroxidase</keyword>
<dbReference type="InterPro" id="IPR013740">
    <property type="entry name" value="Redoxin"/>
</dbReference>
<dbReference type="Pfam" id="PF08534">
    <property type="entry name" value="Redoxin"/>
    <property type="match status" value="1"/>
</dbReference>
<keyword evidence="4 9" id="KW-0049">Antioxidant</keyword>
<comment type="function">
    <text evidence="1">Thiol-specific peroxidase that catalyzes the reduction of hydrogen peroxide and organic hydroperoxides to water and alcohols, respectively. Plays a role in cell protection against oxidative stress by detoxifying peroxides and as sensor of hydrogen peroxide-mediated signaling events.</text>
</comment>
<sequence>MPIKVGDKLPDVTLFENKPDESVKTSELFGKDKHVLVGIVGAFTGTCQNDHFPTFVDNIDKIKAKGVEIVACVSVNDPFVTAAFGTAMNADGKIRMLADTCGTFTEKIDLEWDVAAAFGTKRSQRYVMVINDGVVTGLNVEEDSSKVKCTSGTDILSLL</sequence>
<feature type="active site" description="Cysteine sulfenic acid (-SOH) intermediate" evidence="8">
    <location>
        <position position="47"/>
    </location>
</feature>
<name>B3VDE6_LATEL</name>
<accession>B3VDE6</accession>
<protein>
    <recommendedName>
        <fullName evidence="9">Peroxiredoxin-5</fullName>
        <ecNumber evidence="9">1.11.1.24</ecNumber>
    </recommendedName>
</protein>
<dbReference type="GO" id="GO:0045454">
    <property type="term" value="P:cell redox homeostasis"/>
    <property type="evidence" value="ECO:0007669"/>
    <property type="project" value="TreeGrafter"/>
</dbReference>
<dbReference type="EMBL" id="EU734750">
    <property type="protein sequence ID" value="ACE76884.1"/>
    <property type="molecule type" value="mRNA"/>
</dbReference>
<keyword evidence="5 9" id="KW-0560">Oxidoreductase</keyword>
<evidence type="ECO:0000256" key="3">
    <source>
        <dbReference type="ARBA" id="ARBA00022559"/>
    </source>
</evidence>
<evidence type="ECO:0000259" key="10">
    <source>
        <dbReference type="PROSITE" id="PS51352"/>
    </source>
</evidence>
<dbReference type="GO" id="GO:0005739">
    <property type="term" value="C:mitochondrion"/>
    <property type="evidence" value="ECO:0007669"/>
    <property type="project" value="TreeGrafter"/>
</dbReference>
<evidence type="ECO:0000256" key="5">
    <source>
        <dbReference type="ARBA" id="ARBA00023002"/>
    </source>
</evidence>
<dbReference type="Gene3D" id="3.40.30.10">
    <property type="entry name" value="Glutaredoxin"/>
    <property type="match status" value="1"/>
</dbReference>
<dbReference type="GO" id="GO:0005777">
    <property type="term" value="C:peroxisome"/>
    <property type="evidence" value="ECO:0007669"/>
    <property type="project" value="TreeGrafter"/>
</dbReference>
<dbReference type="GO" id="GO:0034599">
    <property type="term" value="P:cellular response to oxidative stress"/>
    <property type="evidence" value="ECO:0007669"/>
    <property type="project" value="InterPro"/>
</dbReference>
<evidence type="ECO:0000256" key="4">
    <source>
        <dbReference type="ARBA" id="ARBA00022862"/>
    </source>
</evidence>
<comment type="similarity">
    <text evidence="2 9">Belongs to the peroxiredoxin family. Prx5 subfamily.</text>
</comment>
<dbReference type="InterPro" id="IPR036249">
    <property type="entry name" value="Thioredoxin-like_sf"/>
</dbReference>
<proteinExistence type="evidence at transcript level"/>
<comment type="catalytic activity">
    <reaction evidence="7 9">
        <text>a hydroperoxide + [thioredoxin]-dithiol = an alcohol + [thioredoxin]-disulfide + H2O</text>
        <dbReference type="Rhea" id="RHEA:62620"/>
        <dbReference type="Rhea" id="RHEA-COMP:10698"/>
        <dbReference type="Rhea" id="RHEA-COMP:10700"/>
        <dbReference type="ChEBI" id="CHEBI:15377"/>
        <dbReference type="ChEBI" id="CHEBI:29950"/>
        <dbReference type="ChEBI" id="CHEBI:30879"/>
        <dbReference type="ChEBI" id="CHEBI:35924"/>
        <dbReference type="ChEBI" id="CHEBI:50058"/>
        <dbReference type="EC" id="1.11.1.24"/>
    </reaction>
</comment>
<evidence type="ECO:0000256" key="6">
    <source>
        <dbReference type="ARBA" id="ARBA00023284"/>
    </source>
</evidence>
<evidence type="ECO:0000256" key="8">
    <source>
        <dbReference type="PIRSR" id="PIRSR637944-1"/>
    </source>
</evidence>
<dbReference type="PANTHER" id="PTHR10430:SF16">
    <property type="entry name" value="PEROXIREDOXIN-5, MITOCHONDRIAL"/>
    <property type="match status" value="1"/>
</dbReference>
<evidence type="ECO:0000313" key="11">
    <source>
        <dbReference type="EMBL" id="ACE76884.1"/>
    </source>
</evidence>
<dbReference type="FunFam" id="3.40.30.10:FF:000020">
    <property type="entry name" value="Peroxiredoxin"/>
    <property type="match status" value="1"/>
</dbReference>
<evidence type="ECO:0000256" key="1">
    <source>
        <dbReference type="ARBA" id="ARBA00003330"/>
    </source>
</evidence>
<dbReference type="EC" id="1.11.1.24" evidence="9"/>
<evidence type="ECO:0000256" key="7">
    <source>
        <dbReference type="ARBA" id="ARBA00049091"/>
    </source>
</evidence>
<dbReference type="PANTHER" id="PTHR10430">
    <property type="entry name" value="PEROXIREDOXIN"/>
    <property type="match status" value="1"/>
</dbReference>
<dbReference type="InterPro" id="IPR037944">
    <property type="entry name" value="PRX5-like"/>
</dbReference>
<dbReference type="PROSITE" id="PS51352">
    <property type="entry name" value="THIOREDOXIN_2"/>
    <property type="match status" value="1"/>
</dbReference>
<feature type="domain" description="Thioredoxin" evidence="10">
    <location>
        <begin position="3"/>
        <end position="159"/>
    </location>
</feature>
<dbReference type="AlphaFoldDB" id="B3VDE6"/>
<evidence type="ECO:0000256" key="9">
    <source>
        <dbReference type="RuleBase" id="RU366011"/>
    </source>
</evidence>
<reference evidence="11" key="1">
    <citation type="journal article" date="2008" name="Fish Shellfish Immunol.">
        <title>Analysis of ESTs and expression of two peroxiredoxins in the thermally stressed Antarctic bivalve Laternula elliptica.</title>
        <authorList>
            <person name="Park H."/>
            <person name="Ahn I.Y."/>
            <person name="Kim H."/>
            <person name="Cheon J."/>
            <person name="Kim M."/>
        </authorList>
    </citation>
    <scope>NUCLEOTIDE SEQUENCE</scope>
</reference>
<dbReference type="CDD" id="cd03013">
    <property type="entry name" value="PRX5_like"/>
    <property type="match status" value="1"/>
</dbReference>
<dbReference type="InterPro" id="IPR013766">
    <property type="entry name" value="Thioredoxin_domain"/>
</dbReference>
<dbReference type="SUPFAM" id="SSF52833">
    <property type="entry name" value="Thioredoxin-like"/>
    <property type="match status" value="1"/>
</dbReference>
<evidence type="ECO:0000256" key="2">
    <source>
        <dbReference type="ARBA" id="ARBA00010505"/>
    </source>
</evidence>